<evidence type="ECO:0000313" key="5">
    <source>
        <dbReference type="EMBL" id="KAL5110431.1"/>
    </source>
</evidence>
<evidence type="ECO:0000256" key="1">
    <source>
        <dbReference type="ARBA" id="ARBA00023157"/>
    </source>
</evidence>
<proteinExistence type="inferred from homology"/>
<dbReference type="PROSITE" id="PS00134">
    <property type="entry name" value="TRYPSIN_HIS"/>
    <property type="match status" value="1"/>
</dbReference>
<dbReference type="PROSITE" id="PS00135">
    <property type="entry name" value="TRYPSIN_SER"/>
    <property type="match status" value="1"/>
</dbReference>
<dbReference type="EMBL" id="JAKROA010000002">
    <property type="protein sequence ID" value="KAL5110431.1"/>
    <property type="molecule type" value="Genomic_DNA"/>
</dbReference>
<dbReference type="PANTHER" id="PTHR24256">
    <property type="entry name" value="TRYPTASE-RELATED"/>
    <property type="match status" value="1"/>
</dbReference>
<keyword evidence="3 5" id="KW-0645">Protease</keyword>
<dbReference type="InterPro" id="IPR018114">
    <property type="entry name" value="TRYPSIN_HIS"/>
</dbReference>
<evidence type="ECO:0000256" key="3">
    <source>
        <dbReference type="RuleBase" id="RU363034"/>
    </source>
</evidence>
<keyword evidence="3" id="KW-0378">Hydrolase</keyword>
<dbReference type="InterPro" id="IPR001254">
    <property type="entry name" value="Trypsin_dom"/>
</dbReference>
<evidence type="ECO:0000259" key="4">
    <source>
        <dbReference type="PROSITE" id="PS50240"/>
    </source>
</evidence>
<evidence type="ECO:0000256" key="2">
    <source>
        <dbReference type="ARBA" id="ARBA00024195"/>
    </source>
</evidence>
<dbReference type="SMART" id="SM00020">
    <property type="entry name" value="Tryp_SPc"/>
    <property type="match status" value="1"/>
</dbReference>
<dbReference type="GO" id="GO:0008233">
    <property type="term" value="F:peptidase activity"/>
    <property type="evidence" value="ECO:0007669"/>
    <property type="project" value="UniProtKB-KW"/>
</dbReference>
<organism evidence="5 6">
    <name type="scientific">Taenia crassiceps</name>
    <dbReference type="NCBI Taxonomy" id="6207"/>
    <lineage>
        <taxon>Eukaryota</taxon>
        <taxon>Metazoa</taxon>
        <taxon>Spiralia</taxon>
        <taxon>Lophotrochozoa</taxon>
        <taxon>Platyhelminthes</taxon>
        <taxon>Cestoda</taxon>
        <taxon>Eucestoda</taxon>
        <taxon>Cyclophyllidea</taxon>
        <taxon>Taeniidae</taxon>
        <taxon>Taenia</taxon>
    </lineage>
</organism>
<dbReference type="InterPro" id="IPR043504">
    <property type="entry name" value="Peptidase_S1_PA_chymotrypsin"/>
</dbReference>
<gene>
    <name evidence="5" type="ORF">TcWFU_005706</name>
</gene>
<dbReference type="CDD" id="cd00190">
    <property type="entry name" value="Tryp_SPc"/>
    <property type="match status" value="1"/>
</dbReference>
<dbReference type="PROSITE" id="PS50240">
    <property type="entry name" value="TRYPSIN_DOM"/>
    <property type="match status" value="1"/>
</dbReference>
<dbReference type="InterPro" id="IPR001314">
    <property type="entry name" value="Peptidase_S1A"/>
</dbReference>
<name>A0ABR4QKY0_9CEST</name>
<dbReference type="Proteomes" id="UP001651158">
    <property type="component" value="Unassembled WGS sequence"/>
</dbReference>
<accession>A0ABR4QKY0</accession>
<sequence length="781" mass="87272">MNALLCGNNLKQFSEVSHIGLSNGYSSGCGRFFCTEDFEDLLPKNCGGGTFLGADPENSPTWVNLKAQSRSTPVSTDMINSDIKGKSAQKFECARLENAKFLSDFTMLHLLAEEAGLKAEIDFLNTCTEAKPSKLDEAVFQEVVENLDVQCNYLKKACLKSIKELACNDSLETSRLMFEHRKAHQTAFIDMWDRQIMEARLNCSKLEIFRDIMALENSAFVELTQCLDKIHTALRKYLDITTDIKARFKAENELEEERNIRATSPGSNAIDSELRAALISLFGRSVEDLGDSGGDLNALLLNHLDERVLVLESRSAASLLSLKEFTRITHEVFDLLSKALNQLECCEEDEKQLSKAPVLPSSSVYWNELSPFTGVFPQRLIDRLLQVRKVLDATVFALQNLEISYELHSGSLLLIGQDVLGGVSSSKPDKVLHRTRRIINGELADMDKFPFIVSIQAKLSNDIYSRIFGGLEHFCGGTLIAPRWILTAAHCMFAYTDDGKQVSLLNPKAWHVRMATDKLRPSVIDRMKGLFHRAFNTLFGYRKPQTFYHLAKIILHPDYAEGFLENDIALLKLKEHVLVHRMKSLDVLALPNPHIVGKMWPKTGQNCSAVGWGSACINCPPEMYMKVVNMPIIGPEKCRGMYKVSINLTESNEFCAGYFKRNAGICSGDSGGPLVCEFEGERLLAGVTSAIHAKKPESYPAVFTRVHRTLAKVISGNRWVFPKELSTITKVGSCTIRCHIMKVVNNLLLNSPNAAVFVTWTGELALQLRKNRLGHSHVPLE</sequence>
<comment type="similarity">
    <text evidence="2">Belongs to the peptidase S1 family. CLIP subfamily.</text>
</comment>
<dbReference type="InterPro" id="IPR051487">
    <property type="entry name" value="Ser/Thr_Proteases_Immune/Dev"/>
</dbReference>
<dbReference type="SUPFAM" id="SSF50494">
    <property type="entry name" value="Trypsin-like serine proteases"/>
    <property type="match status" value="1"/>
</dbReference>
<feature type="domain" description="Peptidase S1" evidence="4">
    <location>
        <begin position="438"/>
        <end position="720"/>
    </location>
</feature>
<dbReference type="Gene3D" id="2.40.10.10">
    <property type="entry name" value="Trypsin-like serine proteases"/>
    <property type="match status" value="1"/>
</dbReference>
<dbReference type="PRINTS" id="PR00722">
    <property type="entry name" value="CHYMOTRYPSIN"/>
</dbReference>
<dbReference type="GO" id="GO:0006508">
    <property type="term" value="P:proteolysis"/>
    <property type="evidence" value="ECO:0007669"/>
    <property type="project" value="UniProtKB-KW"/>
</dbReference>
<evidence type="ECO:0000313" key="6">
    <source>
        <dbReference type="Proteomes" id="UP001651158"/>
    </source>
</evidence>
<dbReference type="Pfam" id="PF00089">
    <property type="entry name" value="Trypsin"/>
    <property type="match status" value="2"/>
</dbReference>
<keyword evidence="1" id="KW-1015">Disulfide bond</keyword>
<keyword evidence="6" id="KW-1185">Reference proteome</keyword>
<dbReference type="InterPro" id="IPR009003">
    <property type="entry name" value="Peptidase_S1_PA"/>
</dbReference>
<keyword evidence="3" id="KW-0720">Serine protease</keyword>
<reference evidence="5 6" key="1">
    <citation type="journal article" date="2022" name="Front. Cell. Infect. Microbiol.">
        <title>The Genomes of Two Strains of Taenia crassiceps the Animal Model for the Study of Human Cysticercosis.</title>
        <authorList>
            <person name="Bobes R.J."/>
            <person name="Estrada K."/>
            <person name="Rios-Valencia D.G."/>
            <person name="Calderon-Gallegos A."/>
            <person name="de la Torre P."/>
            <person name="Carrero J.C."/>
            <person name="Sanchez-Flores A."/>
            <person name="Laclette J.P."/>
        </authorList>
    </citation>
    <scope>NUCLEOTIDE SEQUENCE [LARGE SCALE GENOMIC DNA]</scope>
    <source>
        <strain evidence="5">WFUcys</strain>
    </source>
</reference>
<comment type="caution">
    <text evidence="5">The sequence shown here is derived from an EMBL/GenBank/DDBJ whole genome shotgun (WGS) entry which is preliminary data.</text>
</comment>
<protein>
    <submittedName>
        <fullName evidence="5">Serine protease 33</fullName>
    </submittedName>
</protein>
<dbReference type="InterPro" id="IPR033116">
    <property type="entry name" value="TRYPSIN_SER"/>
</dbReference>